<evidence type="ECO:0000256" key="1">
    <source>
        <dbReference type="SAM" id="SignalP"/>
    </source>
</evidence>
<dbReference type="eggNOG" id="COG4771">
    <property type="taxonomic scope" value="Bacteria"/>
</dbReference>
<protein>
    <submittedName>
        <fullName evidence="2">CarboxypepD_reg-like domain-containing protein</fullName>
    </submittedName>
</protein>
<dbReference type="Pfam" id="PF13715">
    <property type="entry name" value="CarbopepD_reg_2"/>
    <property type="match status" value="1"/>
</dbReference>
<accession>A0A1M6KKC9</accession>
<sequence length="768" mass="87214">MKHMIILCIASLVSFMAVAQNKITGRVVEEETKSGLEFVTVQLLTSDSLFVKGTVTDAKGNFSFDNVVNGNCRITVSYVGYETVCIDIWNLEKNLPVGDIALLNSGVMLEGVTVRANPVLKKTDRQIILPTQAQVKASTNGLSLLRTLQLSRILINPVDNSVKLSGGESVQFRINGVEVTQAEVIALNPADITKIEYHDNPGLRYGNVGAVLDYIVKRKDSGGTIAADLSNALSANGYGENNLSAKYNYRKSEFSAYAYWGRRDLKWTRENYETFRFPDNTLERREIGKPTPVKYDDLNFSLAYNLQDDDRQMLNVTLRNNYNDTPNSFSDRESSLYQGEDILSISDRLSSKLRVPSLDVYYQRKMKNQQSLTFNVVGTYLNSENTRTYQESLPEETPSAVYSSIDGKKYSLITEGIYDKKFKNGKFSGGIKHTQAYLSNEYSGAVEEQVEVNIAETYAFAEYQRNIKKFDYTLGIGAMRTYNSQEGKHNETYIFKPSVRLSYTPKENLFFRYNGYISGYSPSLSDLNDISQPIDLLQVRRGNPGLKSVRFYSNTFSASWMHKKVAVDFFVRYSYDHKPVMESTCFENGKFVRTMENHKGFHRINLETSVQILPWKEYIAIRVTPFLNRYISRGNTYTHTHTNFGVRGSLMAAYKNWTFMAEMNTSNHTLWGETITKEEKLHSMMLGYNKDKWSVSAGVLNPFTKRYEQEIENISQLAGSRQVAFSTNLSPVFMVNVSFRLDFGRTYKSQNKVLNNSDTNAGILSGKK</sequence>
<evidence type="ECO:0000313" key="2">
    <source>
        <dbReference type="EMBL" id="SHJ59386.1"/>
    </source>
</evidence>
<dbReference type="InterPro" id="IPR008969">
    <property type="entry name" value="CarboxyPept-like_regulatory"/>
</dbReference>
<dbReference type="AlphaFoldDB" id="A0A1M6KKC9"/>
<feature type="chain" id="PRO_5012884016" evidence="1">
    <location>
        <begin position="20"/>
        <end position="768"/>
    </location>
</feature>
<feature type="signal peptide" evidence="1">
    <location>
        <begin position="1"/>
        <end position="19"/>
    </location>
</feature>
<dbReference type="EMBL" id="FQZN01000038">
    <property type="protein sequence ID" value="SHJ59386.1"/>
    <property type="molecule type" value="Genomic_DNA"/>
</dbReference>
<dbReference type="SUPFAM" id="SSF49464">
    <property type="entry name" value="Carboxypeptidase regulatory domain-like"/>
    <property type="match status" value="1"/>
</dbReference>
<dbReference type="GeneID" id="92714325"/>
<proteinExistence type="predicted"/>
<name>A0A1M6KKC9_9BACE</name>
<keyword evidence="3" id="KW-1185">Reference proteome</keyword>
<organism evidence="2 3">
    <name type="scientific">Bacteroides stercorirosoris</name>
    <dbReference type="NCBI Taxonomy" id="871324"/>
    <lineage>
        <taxon>Bacteria</taxon>
        <taxon>Pseudomonadati</taxon>
        <taxon>Bacteroidota</taxon>
        <taxon>Bacteroidia</taxon>
        <taxon>Bacteroidales</taxon>
        <taxon>Bacteroidaceae</taxon>
        <taxon>Bacteroides</taxon>
    </lineage>
</organism>
<dbReference type="Gene3D" id="2.60.40.1120">
    <property type="entry name" value="Carboxypeptidase-like, regulatory domain"/>
    <property type="match status" value="1"/>
</dbReference>
<keyword evidence="1" id="KW-0732">Signal</keyword>
<evidence type="ECO:0000313" key="3">
    <source>
        <dbReference type="Proteomes" id="UP000184192"/>
    </source>
</evidence>
<dbReference type="Proteomes" id="UP000184192">
    <property type="component" value="Unassembled WGS sequence"/>
</dbReference>
<reference evidence="3" key="1">
    <citation type="submission" date="2016-11" db="EMBL/GenBank/DDBJ databases">
        <authorList>
            <person name="Varghese N."/>
            <person name="Submissions S."/>
        </authorList>
    </citation>
    <scope>NUCLEOTIDE SEQUENCE [LARGE SCALE GENOMIC DNA]</scope>
    <source>
        <strain evidence="3">DSM 26884</strain>
    </source>
</reference>
<dbReference type="SUPFAM" id="SSF56935">
    <property type="entry name" value="Porins"/>
    <property type="match status" value="1"/>
</dbReference>
<gene>
    <name evidence="2" type="ORF">SAMN05444350_13819</name>
</gene>
<dbReference type="RefSeq" id="WP_073314778.1">
    <property type="nucleotide sequence ID" value="NZ_FQZN01000038.1"/>
</dbReference>